<dbReference type="eggNOG" id="COG1493">
    <property type="taxonomic scope" value="Bacteria"/>
</dbReference>
<name>A0A011VDT1_9HYPH</name>
<comment type="caution">
    <text evidence="2">The sequence shown here is derived from an EMBL/GenBank/DDBJ whole genome shotgun (WGS) entry which is preliminary data.</text>
</comment>
<sequence length="156" mass="15902">MSASGTSAPVNVHGTAVVLGDRGILITGPSGSGKSTLALELIGRFGSHGRFARLVADDQLFVKGMAGRLVCQAPPAIAGLVEVRGLGPCPIGVEAAAVVDLVVRLVPGDELARVQEEAAEVIAGCTLPVIDLPARNVISAAQMLICWLGMPPFQAV</sequence>
<keyword evidence="2" id="KW-0808">Transferase</keyword>
<dbReference type="InterPro" id="IPR011104">
    <property type="entry name" value="Hpr_kin/Pase_C"/>
</dbReference>
<dbReference type="GO" id="GO:0000155">
    <property type="term" value="F:phosphorelay sensor kinase activity"/>
    <property type="evidence" value="ECO:0007669"/>
    <property type="project" value="InterPro"/>
</dbReference>
<dbReference type="Pfam" id="PF07475">
    <property type="entry name" value="Hpr_kinase_C"/>
    <property type="match status" value="1"/>
</dbReference>
<dbReference type="Gene3D" id="3.40.50.300">
    <property type="entry name" value="P-loop containing nucleotide triphosphate hydrolases"/>
    <property type="match status" value="1"/>
</dbReference>
<dbReference type="RefSeq" id="WP_035027145.1">
    <property type="nucleotide sequence ID" value="NZ_KK073889.1"/>
</dbReference>
<dbReference type="STRING" id="69279.BG36_06000"/>
<reference evidence="3 5" key="2">
    <citation type="submission" date="2019-03" db="EMBL/GenBank/DDBJ databases">
        <title>Genomic Encyclopedia of Type Strains, Phase IV (KMG-IV): sequencing the most valuable type-strain genomes for metagenomic binning, comparative biology and taxonomic classification.</title>
        <authorList>
            <person name="Goeker M."/>
        </authorList>
    </citation>
    <scope>NUCLEOTIDE SEQUENCE [LARGE SCALE GENOMIC DNA]</scope>
    <source>
        <strain evidence="3 5">DSM 11603</strain>
    </source>
</reference>
<dbReference type="HOGENOM" id="CLU_052030_2_1_5"/>
<dbReference type="InterPro" id="IPR027417">
    <property type="entry name" value="P-loop_NTPase"/>
</dbReference>
<gene>
    <name evidence="2" type="ORF">BG36_06000</name>
    <name evidence="3" type="ORF">DES43_10477</name>
</gene>
<dbReference type="SUPFAM" id="SSF53795">
    <property type="entry name" value="PEP carboxykinase-like"/>
    <property type="match status" value="1"/>
</dbReference>
<dbReference type="GO" id="GO:0005524">
    <property type="term" value="F:ATP binding"/>
    <property type="evidence" value="ECO:0007669"/>
    <property type="project" value="InterPro"/>
</dbReference>
<dbReference type="EMBL" id="JENY01000016">
    <property type="protein sequence ID" value="EXL06610.1"/>
    <property type="molecule type" value="Genomic_DNA"/>
</dbReference>
<proteinExistence type="predicted"/>
<evidence type="ECO:0000313" key="3">
    <source>
        <dbReference type="EMBL" id="TDR36766.1"/>
    </source>
</evidence>
<dbReference type="AlphaFoldDB" id="A0A011VDT1"/>
<organism evidence="2 4">
    <name type="scientific">Aquamicrobium defluvii</name>
    <dbReference type="NCBI Taxonomy" id="69279"/>
    <lineage>
        <taxon>Bacteria</taxon>
        <taxon>Pseudomonadati</taxon>
        <taxon>Pseudomonadota</taxon>
        <taxon>Alphaproteobacteria</taxon>
        <taxon>Hyphomicrobiales</taxon>
        <taxon>Phyllobacteriaceae</taxon>
        <taxon>Aquamicrobium</taxon>
    </lineage>
</organism>
<evidence type="ECO:0000259" key="1">
    <source>
        <dbReference type="Pfam" id="PF07475"/>
    </source>
</evidence>
<dbReference type="Proteomes" id="UP000019849">
    <property type="component" value="Unassembled WGS sequence"/>
</dbReference>
<keyword evidence="2" id="KW-0418">Kinase</keyword>
<evidence type="ECO:0000313" key="5">
    <source>
        <dbReference type="Proteomes" id="UP000294958"/>
    </source>
</evidence>
<accession>A0A011VDT1</accession>
<keyword evidence="5" id="KW-1185">Reference proteome</keyword>
<dbReference type="PANTHER" id="PTHR30305">
    <property type="entry name" value="PROTEIN YJDM-RELATED"/>
    <property type="match status" value="1"/>
</dbReference>
<reference evidence="2 4" key="1">
    <citation type="submission" date="2014-02" db="EMBL/GenBank/DDBJ databases">
        <title>Aquamicrobium defluvii Genome sequencing.</title>
        <authorList>
            <person name="Wang X."/>
        </authorList>
    </citation>
    <scope>NUCLEOTIDE SEQUENCE [LARGE SCALE GENOMIC DNA]</scope>
    <source>
        <strain evidence="2 4">W13Z1</strain>
    </source>
</reference>
<dbReference type="OrthoDB" id="8326226at2"/>
<dbReference type="PANTHER" id="PTHR30305:SF1">
    <property type="entry name" value="HPR KINASE_PHOSPHORYLASE"/>
    <property type="match status" value="1"/>
</dbReference>
<dbReference type="EMBL" id="SNZF01000004">
    <property type="protein sequence ID" value="TDR36766.1"/>
    <property type="molecule type" value="Genomic_DNA"/>
</dbReference>
<evidence type="ECO:0000313" key="2">
    <source>
        <dbReference type="EMBL" id="EXL06610.1"/>
    </source>
</evidence>
<protein>
    <submittedName>
        <fullName evidence="3">Hpr(Ser) kinase/phosphatase</fullName>
    </submittedName>
    <submittedName>
        <fullName evidence="2">Serine kinase</fullName>
    </submittedName>
</protein>
<dbReference type="GO" id="GO:0006109">
    <property type="term" value="P:regulation of carbohydrate metabolic process"/>
    <property type="evidence" value="ECO:0007669"/>
    <property type="project" value="InterPro"/>
</dbReference>
<evidence type="ECO:0000313" key="4">
    <source>
        <dbReference type="Proteomes" id="UP000019849"/>
    </source>
</evidence>
<dbReference type="Proteomes" id="UP000294958">
    <property type="component" value="Unassembled WGS sequence"/>
</dbReference>
<dbReference type="PATRIC" id="fig|69279.3.peg.2588"/>
<dbReference type="CDD" id="cd01918">
    <property type="entry name" value="HprK_C"/>
    <property type="match status" value="1"/>
</dbReference>
<feature type="domain" description="HPr kinase/phosphorylase C-terminal" evidence="1">
    <location>
        <begin position="10"/>
        <end position="91"/>
    </location>
</feature>